<evidence type="ECO:0000313" key="10">
    <source>
        <dbReference type="WBParaSite" id="ECPE_0000354501-mRNA-1"/>
    </source>
</evidence>
<dbReference type="InterPro" id="IPR000818">
    <property type="entry name" value="TEA/ATTS_dom"/>
</dbReference>
<feature type="compositionally biased region" description="Polar residues" evidence="6">
    <location>
        <begin position="145"/>
        <end position="154"/>
    </location>
</feature>
<feature type="compositionally biased region" description="Polar residues" evidence="6">
    <location>
        <begin position="515"/>
        <end position="537"/>
    </location>
</feature>
<dbReference type="InterPro" id="IPR050937">
    <property type="entry name" value="TEC1_TEAD_TF"/>
</dbReference>
<proteinExistence type="predicted"/>
<dbReference type="InterPro" id="IPR038096">
    <property type="entry name" value="TEA/ATTS_sf"/>
</dbReference>
<dbReference type="PANTHER" id="PTHR11834">
    <property type="entry name" value="TRANSCRIPTIONAL ENHANCER FACTOR TEF RELATED"/>
    <property type="match status" value="1"/>
</dbReference>
<evidence type="ECO:0000256" key="4">
    <source>
        <dbReference type="ARBA" id="ARBA00023242"/>
    </source>
</evidence>
<reference evidence="8 9" key="2">
    <citation type="submission" date="2018-11" db="EMBL/GenBank/DDBJ databases">
        <authorList>
            <consortium name="Pathogen Informatics"/>
        </authorList>
    </citation>
    <scope>NUCLEOTIDE SEQUENCE [LARGE SCALE GENOMIC DNA]</scope>
    <source>
        <strain evidence="8 9">Egypt</strain>
    </source>
</reference>
<feature type="region of interest" description="Disordered" evidence="6">
    <location>
        <begin position="52"/>
        <end position="193"/>
    </location>
</feature>
<feature type="compositionally biased region" description="Low complexity" evidence="6">
    <location>
        <begin position="538"/>
        <end position="550"/>
    </location>
</feature>
<dbReference type="GO" id="GO:0005667">
    <property type="term" value="C:transcription regulator complex"/>
    <property type="evidence" value="ECO:0007669"/>
    <property type="project" value="TreeGrafter"/>
</dbReference>
<feature type="compositionally biased region" description="Polar residues" evidence="6">
    <location>
        <begin position="469"/>
        <end position="486"/>
    </location>
</feature>
<dbReference type="PANTHER" id="PTHR11834:SF0">
    <property type="entry name" value="PROTEIN SCALLOPED"/>
    <property type="match status" value="1"/>
</dbReference>
<dbReference type="EMBL" id="UZAN01040479">
    <property type="protein sequence ID" value="VDP69803.1"/>
    <property type="molecule type" value="Genomic_DNA"/>
</dbReference>
<feature type="region of interest" description="Disordered" evidence="6">
    <location>
        <begin position="467"/>
        <end position="550"/>
    </location>
</feature>
<dbReference type="Pfam" id="PF01285">
    <property type="entry name" value="TEA"/>
    <property type="match status" value="1"/>
</dbReference>
<feature type="domain" description="TEA" evidence="7">
    <location>
        <begin position="157"/>
        <end position="232"/>
    </location>
</feature>
<feature type="DNA-binding region" description="TEA" evidence="5">
    <location>
        <begin position="157"/>
        <end position="232"/>
    </location>
</feature>
<organism evidence="10">
    <name type="scientific">Echinostoma caproni</name>
    <dbReference type="NCBI Taxonomy" id="27848"/>
    <lineage>
        <taxon>Eukaryota</taxon>
        <taxon>Metazoa</taxon>
        <taxon>Spiralia</taxon>
        <taxon>Lophotrochozoa</taxon>
        <taxon>Platyhelminthes</taxon>
        <taxon>Trematoda</taxon>
        <taxon>Digenea</taxon>
        <taxon>Plagiorchiida</taxon>
        <taxon>Echinostomata</taxon>
        <taxon>Echinostomatoidea</taxon>
        <taxon>Echinostomatidae</taxon>
        <taxon>Echinostoma</taxon>
    </lineage>
</organism>
<evidence type="ECO:0000256" key="5">
    <source>
        <dbReference type="PROSITE-ProRule" id="PRU00505"/>
    </source>
</evidence>
<feature type="compositionally biased region" description="Low complexity" evidence="6">
    <location>
        <begin position="79"/>
        <end position="103"/>
    </location>
</feature>
<dbReference type="OrthoDB" id="10006572at2759"/>
<dbReference type="PRINTS" id="PR00065">
    <property type="entry name" value="TEADOMAIN"/>
</dbReference>
<reference evidence="10" key="1">
    <citation type="submission" date="2016-06" db="UniProtKB">
        <authorList>
            <consortium name="WormBaseParasite"/>
        </authorList>
    </citation>
    <scope>IDENTIFICATION</scope>
</reference>
<feature type="compositionally biased region" description="Polar residues" evidence="6">
    <location>
        <begin position="163"/>
        <end position="192"/>
    </location>
</feature>
<dbReference type="GO" id="GO:0000978">
    <property type="term" value="F:RNA polymerase II cis-regulatory region sequence-specific DNA binding"/>
    <property type="evidence" value="ECO:0007669"/>
    <property type="project" value="TreeGrafter"/>
</dbReference>
<evidence type="ECO:0000256" key="3">
    <source>
        <dbReference type="ARBA" id="ARBA00023163"/>
    </source>
</evidence>
<keyword evidence="9" id="KW-1185">Reference proteome</keyword>
<dbReference type="SMART" id="SM00426">
    <property type="entry name" value="TEA"/>
    <property type="match status" value="1"/>
</dbReference>
<dbReference type="PROSITE" id="PS51088">
    <property type="entry name" value="TEA_2"/>
    <property type="match status" value="1"/>
</dbReference>
<evidence type="ECO:0000313" key="8">
    <source>
        <dbReference type="EMBL" id="VDP69803.1"/>
    </source>
</evidence>
<keyword evidence="3" id="KW-0804">Transcription</keyword>
<dbReference type="GO" id="GO:0005634">
    <property type="term" value="C:nucleus"/>
    <property type="evidence" value="ECO:0007669"/>
    <property type="project" value="UniProtKB-SubCell"/>
</dbReference>
<evidence type="ECO:0000256" key="1">
    <source>
        <dbReference type="ARBA" id="ARBA00004123"/>
    </source>
</evidence>
<dbReference type="GO" id="GO:0000981">
    <property type="term" value="F:DNA-binding transcription factor activity, RNA polymerase II-specific"/>
    <property type="evidence" value="ECO:0007669"/>
    <property type="project" value="TreeGrafter"/>
</dbReference>
<dbReference type="Proteomes" id="UP000272942">
    <property type="component" value="Unassembled WGS sequence"/>
</dbReference>
<comment type="subcellular location">
    <subcellularLocation>
        <location evidence="1">Nucleus</location>
    </subcellularLocation>
</comment>
<evidence type="ECO:0000256" key="6">
    <source>
        <dbReference type="SAM" id="MobiDB-lite"/>
    </source>
</evidence>
<accession>A0A183A9A7</accession>
<evidence type="ECO:0000313" key="9">
    <source>
        <dbReference type="Proteomes" id="UP000272942"/>
    </source>
</evidence>
<sequence length="900" mass="94878">MEVSKTESVYPTVSELATLEARQMKSALYSPDGHGPPNTCKLVKQDTDSIIHRPAPYTNSSHHRPQTSPNTYDSALRVSHQSQQQVPHPSPHHPQSQNPSHKPSINDPMSHSALVSNGNRTQSTGNTVVATGGNSNGAGGNGNACSTFSLTSSRAGKRPAPSTPTHLSESQLGEDMSNSGSEGEGQDNSSVTDAEGRNELIARYIYQHTGKIRSRKQVSSHIQVLARRRSKELQAQIKDPDTKQRTIMQLSMLSSAQIVSGGVFGSKTLPIVSGDSNNSLSFHRTSNHPGAHGPGSRPVTGNVISTTGISNGGHLTDALDTGPFGHDRIGSYSQASSSLHDSQAISSLFRQPNGVYLDTELKSQLANGIDVSQKPGLPANLFMENRSSANEFSSRTSNRIVPPPPFGSNQNALGHNLLPVTGGIPGPLSEIKNNTSGSTTNHGRLNLSSESLVNSYEALSALRSKHPSMANSTSDMIQLSPSTGSIPNYPPLAFSLTGDSRTVPGGDQREPLPLKTNSNSNSVSGKQLSSDSSGLQRLNSGSCGNNNNSNRSLANGNLSSLFYPASNPVSMLGNPKPLSSQLGQPSLEALSSLSTASTSSSISSLASLPLVSEGGTTGAGCLGHIASSTIHPSVVMAVAAYANQNNVSVWPKSNNNAPTAASSSSSSSTLLSPTDLTINATAQNKSVGLEEVSTGTVKASEFIGDRSTPYSFAPVSIINNHTVNSSKKLDSDDGEACSYISVSLVPNSSSDANTALLRPPVSEGPMSYGIKPEGENGYPSMHLNEEIPNSILQAAQSEQKDLSMAAMFVQFLPHWSAHGWAQRSITAPKMRLVEMSAYMVETEKSSVPVTGDLPAPWFIPRNLGLVFLIQTCKPVERNYMGSQAIGQRIDIIVCLSAYSP</sequence>
<evidence type="ECO:0000259" key="7">
    <source>
        <dbReference type="PROSITE" id="PS51088"/>
    </source>
</evidence>
<feature type="compositionally biased region" description="Polar residues" evidence="6">
    <location>
        <begin position="107"/>
        <end position="129"/>
    </location>
</feature>
<evidence type="ECO:0000256" key="2">
    <source>
        <dbReference type="ARBA" id="ARBA00023015"/>
    </source>
</evidence>
<keyword evidence="2" id="KW-0805">Transcription regulation</keyword>
<dbReference type="AlphaFoldDB" id="A0A183A9A7"/>
<name>A0A183A9A7_9TREM</name>
<dbReference type="WBParaSite" id="ECPE_0000354501-mRNA-1">
    <property type="protein sequence ID" value="ECPE_0000354501-mRNA-1"/>
    <property type="gene ID" value="ECPE_0000354501"/>
</dbReference>
<dbReference type="Gene3D" id="6.10.20.40">
    <property type="entry name" value="TEA/ATTS domain"/>
    <property type="match status" value="1"/>
</dbReference>
<keyword evidence="4" id="KW-0539">Nucleus</keyword>
<gene>
    <name evidence="8" type="ORF">ECPE_LOCUS3542</name>
</gene>
<protein>
    <submittedName>
        <fullName evidence="10">TEA domain-containing protein</fullName>
    </submittedName>
</protein>